<organism evidence="2 3">
    <name type="scientific">Maritimibacter alkaliphilus HTCC2654</name>
    <dbReference type="NCBI Taxonomy" id="314271"/>
    <lineage>
        <taxon>Bacteria</taxon>
        <taxon>Pseudomonadati</taxon>
        <taxon>Pseudomonadota</taxon>
        <taxon>Alphaproteobacteria</taxon>
        <taxon>Rhodobacterales</taxon>
        <taxon>Roseobacteraceae</taxon>
        <taxon>Maritimibacter</taxon>
    </lineage>
</organism>
<gene>
    <name evidence="2" type="ORF">RB2654_18868</name>
</gene>
<keyword evidence="3" id="KW-1185">Reference proteome</keyword>
<sequence>MKIVLWILGLALLAAIVATAAQALFVSRTVAAREARLAVTKGGTLRDDLPEVVRAFAERGLAGAPPGRVVRLRQSVEMVLKPGAGWQPMRARQVIGIDTAGFVWVAAMKVGPIALVKAIDAFGEGHGVLDIRVLGAWRMGVSKGPDADRAEAARYLAELPWSPDAILLNRDLIWSETADGVEVALDTAGGEARVAFYFDAAGDIVRMTAKDRAATQPDGSVRLLDWAGHFSDYGMVGGRRIPRRGEVGYIYPTGYEAYWRGTITDYRVEARSPN</sequence>
<keyword evidence="1" id="KW-0732">Signal</keyword>
<protein>
    <submittedName>
        <fullName evidence="2">Uncharacterized protein</fullName>
    </submittedName>
</protein>
<dbReference type="STRING" id="314271.RB2654_18868"/>
<feature type="signal peptide" evidence="1">
    <location>
        <begin position="1"/>
        <end position="20"/>
    </location>
</feature>
<reference evidence="2 3" key="1">
    <citation type="journal article" date="2010" name="J. Bacteriol.">
        <title>Genome sequences of Pelagibaca bermudensis HTCC2601T and Maritimibacter alkaliphilus HTCC2654T, the type strains of two marine Roseobacter genera.</title>
        <authorList>
            <person name="Thrash J.C."/>
            <person name="Cho J.C."/>
            <person name="Ferriera S."/>
            <person name="Johnson J."/>
            <person name="Vergin K.L."/>
            <person name="Giovannoni S.J."/>
        </authorList>
    </citation>
    <scope>NUCLEOTIDE SEQUENCE [LARGE SCALE GENOMIC DNA]</scope>
    <source>
        <strain evidence="2 3">HTCC2654</strain>
    </source>
</reference>
<comment type="caution">
    <text evidence="2">The sequence shown here is derived from an EMBL/GenBank/DDBJ whole genome shotgun (WGS) entry which is preliminary data.</text>
</comment>
<evidence type="ECO:0000313" key="2">
    <source>
        <dbReference type="EMBL" id="EAQ14675.1"/>
    </source>
</evidence>
<dbReference type="eggNOG" id="ENOG5032E0S">
    <property type="taxonomic scope" value="Bacteria"/>
</dbReference>
<dbReference type="InterPro" id="IPR046674">
    <property type="entry name" value="DUF6544"/>
</dbReference>
<accession>A3V9T4</accession>
<feature type="chain" id="PRO_5002660147" evidence="1">
    <location>
        <begin position="21"/>
        <end position="274"/>
    </location>
</feature>
<dbReference type="Proteomes" id="UP000002931">
    <property type="component" value="Unassembled WGS sequence"/>
</dbReference>
<dbReference type="OrthoDB" id="3671061at2"/>
<dbReference type="AlphaFoldDB" id="A3V9T4"/>
<dbReference type="RefSeq" id="WP_008334458.1">
    <property type="nucleotide sequence ID" value="NZ_CH902578.1"/>
</dbReference>
<dbReference type="Pfam" id="PF20181">
    <property type="entry name" value="DUF6544"/>
    <property type="match status" value="1"/>
</dbReference>
<evidence type="ECO:0000256" key="1">
    <source>
        <dbReference type="SAM" id="SignalP"/>
    </source>
</evidence>
<dbReference type="EMBL" id="AAMT01000001">
    <property type="protein sequence ID" value="EAQ14675.1"/>
    <property type="molecule type" value="Genomic_DNA"/>
</dbReference>
<proteinExistence type="predicted"/>
<name>A3V9T4_9RHOB</name>
<evidence type="ECO:0000313" key="3">
    <source>
        <dbReference type="Proteomes" id="UP000002931"/>
    </source>
</evidence>
<dbReference type="HOGENOM" id="CLU_064054_1_0_5"/>